<evidence type="ECO:0000313" key="3">
    <source>
        <dbReference type="Proteomes" id="UP001216907"/>
    </source>
</evidence>
<dbReference type="SUPFAM" id="SSF53335">
    <property type="entry name" value="S-adenosyl-L-methionine-dependent methyltransferases"/>
    <property type="match status" value="1"/>
</dbReference>
<dbReference type="PANTHER" id="PTHR34203:SF15">
    <property type="entry name" value="SLL1173 PROTEIN"/>
    <property type="match status" value="1"/>
</dbReference>
<feature type="domain" description="Methyltransferase FkbM" evidence="1">
    <location>
        <begin position="61"/>
        <end position="217"/>
    </location>
</feature>
<evidence type="ECO:0000313" key="2">
    <source>
        <dbReference type="EMBL" id="MDG3005733.1"/>
    </source>
</evidence>
<dbReference type="InterPro" id="IPR006342">
    <property type="entry name" value="FkbM_mtfrase"/>
</dbReference>
<proteinExistence type="predicted"/>
<keyword evidence="2" id="KW-0808">Transferase</keyword>
<keyword evidence="2" id="KW-0489">Methyltransferase</keyword>
<dbReference type="GO" id="GO:0008168">
    <property type="term" value="F:methyltransferase activity"/>
    <property type="evidence" value="ECO:0007669"/>
    <property type="project" value="UniProtKB-KW"/>
</dbReference>
<dbReference type="Proteomes" id="UP001216907">
    <property type="component" value="Unassembled WGS sequence"/>
</dbReference>
<name>A0ABT6FDT7_9BACT</name>
<dbReference type="InterPro" id="IPR052514">
    <property type="entry name" value="SAM-dependent_MTase"/>
</dbReference>
<dbReference type="Pfam" id="PF05050">
    <property type="entry name" value="Methyltransf_21"/>
    <property type="match status" value="1"/>
</dbReference>
<protein>
    <submittedName>
        <fullName evidence="2">FkbM family methyltransferase</fullName>
    </submittedName>
</protein>
<dbReference type="PANTHER" id="PTHR34203">
    <property type="entry name" value="METHYLTRANSFERASE, FKBM FAMILY PROTEIN"/>
    <property type="match status" value="1"/>
</dbReference>
<dbReference type="InterPro" id="IPR029063">
    <property type="entry name" value="SAM-dependent_MTases_sf"/>
</dbReference>
<gene>
    <name evidence="2" type="ORF">PZE19_18250</name>
</gene>
<comment type="caution">
    <text evidence="2">The sequence shown here is derived from an EMBL/GenBank/DDBJ whole genome shotgun (WGS) entry which is preliminary data.</text>
</comment>
<accession>A0ABT6FDT7</accession>
<dbReference type="Gene3D" id="3.40.50.150">
    <property type="entry name" value="Vaccinia Virus protein VP39"/>
    <property type="match status" value="1"/>
</dbReference>
<dbReference type="GO" id="GO:0032259">
    <property type="term" value="P:methylation"/>
    <property type="evidence" value="ECO:0007669"/>
    <property type="project" value="UniProtKB-KW"/>
</dbReference>
<dbReference type="EMBL" id="JARRAG010000002">
    <property type="protein sequence ID" value="MDG3005733.1"/>
    <property type="molecule type" value="Genomic_DNA"/>
</dbReference>
<organism evidence="2 3">
    <name type="scientific">Paludisphaera mucosa</name>
    <dbReference type="NCBI Taxonomy" id="3030827"/>
    <lineage>
        <taxon>Bacteria</taxon>
        <taxon>Pseudomonadati</taxon>
        <taxon>Planctomycetota</taxon>
        <taxon>Planctomycetia</taxon>
        <taxon>Isosphaerales</taxon>
        <taxon>Isosphaeraceae</taxon>
        <taxon>Paludisphaera</taxon>
    </lineage>
</organism>
<evidence type="ECO:0000259" key="1">
    <source>
        <dbReference type="Pfam" id="PF05050"/>
    </source>
</evidence>
<reference evidence="2 3" key="1">
    <citation type="submission" date="2023-03" db="EMBL/GenBank/DDBJ databases">
        <title>Paludisphaera mucosa sp. nov. a novel planctomycete from northern fen.</title>
        <authorList>
            <person name="Ivanova A."/>
        </authorList>
    </citation>
    <scope>NUCLEOTIDE SEQUENCE [LARGE SCALE GENOMIC DNA]</scope>
    <source>
        <strain evidence="2 3">Pla2</strain>
    </source>
</reference>
<dbReference type="RefSeq" id="WP_277862063.1">
    <property type="nucleotide sequence ID" value="NZ_JARRAG010000002.1"/>
</dbReference>
<keyword evidence="3" id="KW-1185">Reference proteome</keyword>
<dbReference type="NCBIfam" id="TIGR01444">
    <property type="entry name" value="fkbM_fam"/>
    <property type="match status" value="1"/>
</dbReference>
<sequence length="272" mass="30007">MSIKRILVGTMCGRLALSARESYDMVATVLARPENAGMIANDHLAGSITSKLCKEGGTFIDVGSHIGSVIDHVTHDCPKSKVISFEAIPEKVEHLRRKFPHVECHGCALGDSEGEVSFFVNLEKSGFSSLGKPAQAGKSNLAEIKVPLKTLDSLVQGDHVEVIKIDVEGAELGVLIGGEKLIERSRPVIMFESGPQQDDGLGYTKEAMWKWFSDRNYAVLVPNRVAHNDPGLTQEGFIESHLYPRRTTNYFAVPKERRDEVRDQVRRILGLN</sequence>